<sequence>MLTKKKPLKISSKSDSTLKTITTEGDLKYTENKTSSIICNTNRSQSKSVSLKYTYDNLVLPRIKNNESFKNAFKNYCVQEKDIIASRLRVKYSKNNNLIFIEWFSTFSSIFVSNIFLKSTKKLVSPIPTFIISLCLLQLTLMKKRELKNVLSNEKRSKIEDVEAFLEQVMNINDRRKNEIYDEAMYKLKYMMNNDKNFYEKFYYFIKKNGEKEDIECGTNELDDNSNEVCDTTTSTDSMVIDIPLNNVFEFSNKSIEKEINKILKPYIKLNVINLLSEELEKESTNSIAICFSYINAKWKNGKSFSAGLHNFKFYGQTEMRDFFSFEGECKILRGKDIEVISIPLFIEGQLDRKLEFIMIRPLDGVRYSTELKKIGEICRRVNIELNLTDSIHISVLIPVIQVNDTDNIENINFIGNKTLFQSCAKSAAFETIYDAMNIDGLYYLSSLCINKNGIKSNIHDRGDSEHDLCNSDILENRKKYNIRMDIPFHYAIIDTSSNHTIYIGSYFGNYVSNLQRIITPDNLKKINEEKIKRRMKWIKQKPSTKINVCCG</sequence>
<evidence type="ECO:0000313" key="2">
    <source>
        <dbReference type="WBParaSite" id="PTRK_0000993800.1"/>
    </source>
</evidence>
<proteinExistence type="predicted"/>
<dbReference type="Proteomes" id="UP000038045">
    <property type="component" value="Unplaced"/>
</dbReference>
<dbReference type="WBParaSite" id="PTRK_0000993800.1">
    <property type="protein sequence ID" value="PTRK_0000993800.1"/>
    <property type="gene ID" value="PTRK_0000993800"/>
</dbReference>
<evidence type="ECO:0000313" key="1">
    <source>
        <dbReference type="Proteomes" id="UP000038045"/>
    </source>
</evidence>
<organism evidence="1 2">
    <name type="scientific">Parastrongyloides trichosuri</name>
    <name type="common">Possum-specific nematode worm</name>
    <dbReference type="NCBI Taxonomy" id="131310"/>
    <lineage>
        <taxon>Eukaryota</taxon>
        <taxon>Metazoa</taxon>
        <taxon>Ecdysozoa</taxon>
        <taxon>Nematoda</taxon>
        <taxon>Chromadorea</taxon>
        <taxon>Rhabditida</taxon>
        <taxon>Tylenchina</taxon>
        <taxon>Panagrolaimomorpha</taxon>
        <taxon>Strongyloidoidea</taxon>
        <taxon>Strongyloididae</taxon>
        <taxon>Parastrongyloides</taxon>
    </lineage>
</organism>
<keyword evidence="1" id="KW-1185">Reference proteome</keyword>
<protein>
    <submittedName>
        <fullName evidence="2">RanBD1 domain-containing protein</fullName>
    </submittedName>
</protein>
<accession>A0A0N4ZN22</accession>
<reference evidence="2" key="1">
    <citation type="submission" date="2017-02" db="UniProtKB">
        <authorList>
            <consortium name="WormBaseParasite"/>
        </authorList>
    </citation>
    <scope>IDENTIFICATION</scope>
</reference>
<dbReference type="AlphaFoldDB" id="A0A0N4ZN22"/>
<name>A0A0N4ZN22_PARTI</name>